<dbReference type="GO" id="GO:0006508">
    <property type="term" value="P:proteolysis"/>
    <property type="evidence" value="ECO:0007669"/>
    <property type="project" value="UniProtKB-KW"/>
</dbReference>
<dbReference type="GO" id="GO:0004843">
    <property type="term" value="F:cysteine-type deubiquitinase activity"/>
    <property type="evidence" value="ECO:0007669"/>
    <property type="project" value="UniProtKB-UniRule"/>
</dbReference>
<dbReference type="SUPFAM" id="SSF49777">
    <property type="entry name" value="PEBP-like"/>
    <property type="match status" value="1"/>
</dbReference>
<gene>
    <name evidence="10" type="ORF">FisN_5Hh312</name>
</gene>
<dbReference type="InterPro" id="IPR050164">
    <property type="entry name" value="Peptidase_C19"/>
</dbReference>
<dbReference type="GO" id="GO:0005634">
    <property type="term" value="C:nucleus"/>
    <property type="evidence" value="ECO:0007669"/>
    <property type="project" value="TreeGrafter"/>
</dbReference>
<dbReference type="PROSITE" id="PS50235">
    <property type="entry name" value="USP_3"/>
    <property type="match status" value="1"/>
</dbReference>
<dbReference type="PROSITE" id="PS00973">
    <property type="entry name" value="USP_2"/>
    <property type="match status" value="1"/>
</dbReference>
<name>A0A1Z5JSC9_FISSO</name>
<protein>
    <recommendedName>
        <fullName evidence="7">Ubiquitin carboxyl-terminal hydrolase</fullName>
        <ecNumber evidence="7">3.4.19.12</ecNumber>
    </recommendedName>
</protein>
<keyword evidence="4 7" id="KW-0833">Ubl conjugation pathway</keyword>
<feature type="region of interest" description="Disordered" evidence="8">
    <location>
        <begin position="122"/>
        <end position="146"/>
    </location>
</feature>
<evidence type="ECO:0000256" key="4">
    <source>
        <dbReference type="ARBA" id="ARBA00022786"/>
    </source>
</evidence>
<dbReference type="AlphaFoldDB" id="A0A1Z5JSC9"/>
<comment type="catalytic activity">
    <reaction evidence="1 7">
        <text>Thiol-dependent hydrolysis of ester, thioester, amide, peptide and isopeptide bonds formed by the C-terminal Gly of ubiquitin (a 76-residue protein attached to proteins as an intracellular targeting signal).</text>
        <dbReference type="EC" id="3.4.19.12"/>
    </reaction>
</comment>
<evidence type="ECO:0000256" key="8">
    <source>
        <dbReference type="SAM" id="MobiDB-lite"/>
    </source>
</evidence>
<organism evidence="10 11">
    <name type="scientific">Fistulifera solaris</name>
    <name type="common">Oleaginous diatom</name>
    <dbReference type="NCBI Taxonomy" id="1519565"/>
    <lineage>
        <taxon>Eukaryota</taxon>
        <taxon>Sar</taxon>
        <taxon>Stramenopiles</taxon>
        <taxon>Ochrophyta</taxon>
        <taxon>Bacillariophyta</taxon>
        <taxon>Bacillariophyceae</taxon>
        <taxon>Bacillariophycidae</taxon>
        <taxon>Naviculales</taxon>
        <taxon>Naviculaceae</taxon>
        <taxon>Fistulifera</taxon>
    </lineage>
</organism>
<evidence type="ECO:0000256" key="2">
    <source>
        <dbReference type="ARBA" id="ARBA00009085"/>
    </source>
</evidence>
<accession>A0A1Z5JSC9</accession>
<feature type="region of interest" description="Disordered" evidence="8">
    <location>
        <begin position="518"/>
        <end position="548"/>
    </location>
</feature>
<keyword evidence="6 7" id="KW-0788">Thiol protease</keyword>
<dbReference type="InterPro" id="IPR018200">
    <property type="entry name" value="USP_CS"/>
</dbReference>
<dbReference type="OrthoDB" id="27652at2759"/>
<dbReference type="InterPro" id="IPR001394">
    <property type="entry name" value="Peptidase_C19_UCH"/>
</dbReference>
<dbReference type="InParanoid" id="A0A1Z5JSC9"/>
<proteinExistence type="inferred from homology"/>
<dbReference type="PANTHER" id="PTHR24006:SF758">
    <property type="entry name" value="UBIQUITIN CARBOXYL-TERMINAL HYDROLASE 36"/>
    <property type="match status" value="1"/>
</dbReference>
<dbReference type="GO" id="GO:0016579">
    <property type="term" value="P:protein deubiquitination"/>
    <property type="evidence" value="ECO:0007669"/>
    <property type="project" value="InterPro"/>
</dbReference>
<reference evidence="10 11" key="1">
    <citation type="journal article" date="2015" name="Plant Cell">
        <title>Oil accumulation by the oleaginous diatom Fistulifera solaris as revealed by the genome and transcriptome.</title>
        <authorList>
            <person name="Tanaka T."/>
            <person name="Maeda Y."/>
            <person name="Veluchamy A."/>
            <person name="Tanaka M."/>
            <person name="Abida H."/>
            <person name="Marechal E."/>
            <person name="Bowler C."/>
            <person name="Muto M."/>
            <person name="Sunaga Y."/>
            <person name="Tanaka M."/>
            <person name="Yoshino T."/>
            <person name="Taniguchi T."/>
            <person name="Fukuda Y."/>
            <person name="Nemoto M."/>
            <person name="Matsumoto M."/>
            <person name="Wong P.S."/>
            <person name="Aburatani S."/>
            <person name="Fujibuchi W."/>
        </authorList>
    </citation>
    <scope>NUCLEOTIDE SEQUENCE [LARGE SCALE GENOMIC DNA]</scope>
    <source>
        <strain evidence="10 11">JPCC DA0580</strain>
    </source>
</reference>
<evidence type="ECO:0000256" key="7">
    <source>
        <dbReference type="RuleBase" id="RU366025"/>
    </source>
</evidence>
<keyword evidence="11" id="KW-1185">Reference proteome</keyword>
<evidence type="ECO:0000256" key="6">
    <source>
        <dbReference type="ARBA" id="ARBA00022807"/>
    </source>
</evidence>
<dbReference type="InterPro" id="IPR005247">
    <property type="entry name" value="YbhB_YbcL/LppC-like"/>
</dbReference>
<dbReference type="Pfam" id="PF01161">
    <property type="entry name" value="PBP"/>
    <property type="match status" value="1"/>
</dbReference>
<feature type="domain" description="USP" evidence="9">
    <location>
        <begin position="75"/>
        <end position="431"/>
    </location>
</feature>
<dbReference type="CDD" id="cd00865">
    <property type="entry name" value="PEBP_bact_arch"/>
    <property type="match status" value="1"/>
</dbReference>
<dbReference type="InterPro" id="IPR008914">
    <property type="entry name" value="PEBP"/>
</dbReference>
<evidence type="ECO:0000259" key="9">
    <source>
        <dbReference type="PROSITE" id="PS50235"/>
    </source>
</evidence>
<keyword evidence="3 7" id="KW-0645">Protease</keyword>
<comment type="caution">
    <text evidence="10">The sequence shown here is derived from an EMBL/GenBank/DDBJ whole genome shotgun (WGS) entry which is preliminary data.</text>
</comment>
<comment type="similarity">
    <text evidence="2 7">Belongs to the peptidase C19 family.</text>
</comment>
<dbReference type="PANTHER" id="PTHR24006">
    <property type="entry name" value="UBIQUITIN CARBOXYL-TERMINAL HYDROLASE"/>
    <property type="match status" value="1"/>
</dbReference>
<dbReference type="NCBIfam" id="TIGR00481">
    <property type="entry name" value="YbhB/YbcL family Raf kinase inhibitor-like protein"/>
    <property type="match status" value="1"/>
</dbReference>
<feature type="compositionally biased region" description="Polar residues" evidence="8">
    <location>
        <begin position="523"/>
        <end position="548"/>
    </location>
</feature>
<dbReference type="InterPro" id="IPR028889">
    <property type="entry name" value="USP"/>
</dbReference>
<dbReference type="InterPro" id="IPR036610">
    <property type="entry name" value="PEBP-like_sf"/>
</dbReference>
<evidence type="ECO:0000256" key="5">
    <source>
        <dbReference type="ARBA" id="ARBA00022801"/>
    </source>
</evidence>
<evidence type="ECO:0000313" key="10">
    <source>
        <dbReference type="EMBL" id="GAX16935.1"/>
    </source>
</evidence>
<dbReference type="EC" id="3.4.19.12" evidence="7"/>
<evidence type="ECO:0000313" key="11">
    <source>
        <dbReference type="Proteomes" id="UP000198406"/>
    </source>
</evidence>
<evidence type="ECO:0000256" key="1">
    <source>
        <dbReference type="ARBA" id="ARBA00000707"/>
    </source>
</evidence>
<evidence type="ECO:0000256" key="3">
    <source>
        <dbReference type="ARBA" id="ARBA00022670"/>
    </source>
</evidence>
<dbReference type="EMBL" id="BDSP01000111">
    <property type="protein sequence ID" value="GAX16935.1"/>
    <property type="molecule type" value="Genomic_DNA"/>
</dbReference>
<dbReference type="Proteomes" id="UP000198406">
    <property type="component" value="Unassembled WGS sequence"/>
</dbReference>
<dbReference type="SUPFAM" id="SSF54001">
    <property type="entry name" value="Cysteine proteinases"/>
    <property type="match status" value="1"/>
</dbReference>
<keyword evidence="5 7" id="KW-0378">Hydrolase</keyword>
<dbReference type="Gene3D" id="3.90.70.10">
    <property type="entry name" value="Cysteine proteinases"/>
    <property type="match status" value="1"/>
</dbReference>
<dbReference type="InterPro" id="IPR038765">
    <property type="entry name" value="Papain-like_cys_pep_sf"/>
</dbReference>
<dbReference type="GO" id="GO:0005829">
    <property type="term" value="C:cytosol"/>
    <property type="evidence" value="ECO:0007669"/>
    <property type="project" value="TreeGrafter"/>
</dbReference>
<dbReference type="PROSITE" id="PS00972">
    <property type="entry name" value="USP_1"/>
    <property type="match status" value="1"/>
</dbReference>
<dbReference type="Pfam" id="PF00443">
    <property type="entry name" value="UCH"/>
    <property type="match status" value="1"/>
</dbReference>
<sequence>MAQERPRYGVRGGRQESVLCPPPRFSMAGDDQQEYHETTHYPSHYHCGESVASANTSTSVFTLPKHLEDSIHKPKGLLNVGNTCYANAVLQCLLSTALTHALIDPAASKIFRRYSSNPTLLEEETKSITSDDGDARDDTSSRRRKRHDRVLRDKCRWLTRELKAITVEFHQEKRGTFASSSSDWMNMLSSMRVWGSNPVVNPGAITKHPDRLSPCLRPYQQEDAHEFLRALLSTLVMNGQNRKLSSLFDGLLESTVTCQGCQCPSNTRDRYMDLSLDIDQPHVKTLTDALKDFTSSEILDGDNQVFCSPCGFKQPAKKALRLATAPSILVCHLKRFALDEYGRLIRVNKHIHFAERLQIGSYMSKVNKSKPPPYELVALLVHQGTSCDSGHYIAFCKHAGEWFQCNDSVVDRVDIKTVLAQQAYILVYEVAEMRENHGYTSPHSLRKAPAPTAFSSLLCGLDDTILGDICCYGFSPNKNVAPTAASSRRKAPIIARDDSTLDESTVATATSSLLGLRRTSSSNNVQAESGTRKQYSRHSSSYNLSDRAATTKQWTSEHFQTRKGLRSQSARLQRYDTIDIIFIIRSFFHYQSIIAVDTMPDAPFSYNTYDSLPSAASFTVTSTDIADGATMPAPQLSKAFGVEGGEDLSPSLTWEGAPEGTKSFVVTCYDPDAPTVSGFWHWVMYDIPANITSLETGAGNPDGSKLPAGAKMLKNDAGFAGFVGSAPPPGHGAHRYIFCVSALPVENLPIDENASPSVCNFYMFGAGVLGRAFLTTTFGR</sequence>
<dbReference type="Gene3D" id="3.90.280.10">
    <property type="entry name" value="PEBP-like"/>
    <property type="match status" value="1"/>
</dbReference>